<protein>
    <submittedName>
        <fullName evidence="1">Uncharacterized protein</fullName>
    </submittedName>
</protein>
<dbReference type="EMBL" id="JBHLWV010000016">
    <property type="protein sequence ID" value="MFC0314512.1"/>
    <property type="molecule type" value="Genomic_DNA"/>
</dbReference>
<dbReference type="Proteomes" id="UP001589783">
    <property type="component" value="Unassembled WGS sequence"/>
</dbReference>
<organism evidence="1 2">
    <name type="scientific">Gordonia phosphorivorans</name>
    <dbReference type="NCBI Taxonomy" id="1056982"/>
    <lineage>
        <taxon>Bacteria</taxon>
        <taxon>Bacillati</taxon>
        <taxon>Actinomycetota</taxon>
        <taxon>Actinomycetes</taxon>
        <taxon>Mycobacteriales</taxon>
        <taxon>Gordoniaceae</taxon>
        <taxon>Gordonia</taxon>
    </lineage>
</organism>
<reference evidence="1 2" key="1">
    <citation type="submission" date="2024-09" db="EMBL/GenBank/DDBJ databases">
        <authorList>
            <person name="Sun Q."/>
            <person name="Mori K."/>
        </authorList>
    </citation>
    <scope>NUCLEOTIDE SEQUENCE [LARGE SCALE GENOMIC DNA]</scope>
    <source>
        <strain evidence="1 2">CCM 7957</strain>
    </source>
</reference>
<sequence>MTGNRTRSTTTGVECVRCHQPVRWWRTAGDPGSWVCVDFSPDDTGTVQKLPRQWTDPTSGTKHQVCRILHNSADWAAAVADSDLLFTLHTRTCSALPADPTA</sequence>
<keyword evidence="2" id="KW-1185">Reference proteome</keyword>
<comment type="caution">
    <text evidence="1">The sequence shown here is derived from an EMBL/GenBank/DDBJ whole genome shotgun (WGS) entry which is preliminary data.</text>
</comment>
<evidence type="ECO:0000313" key="2">
    <source>
        <dbReference type="Proteomes" id="UP001589783"/>
    </source>
</evidence>
<dbReference type="RefSeq" id="WP_382362365.1">
    <property type="nucleotide sequence ID" value="NZ_JBHLWV010000016.1"/>
</dbReference>
<gene>
    <name evidence="1" type="ORF">ACFFJD_06565</name>
</gene>
<accession>A0ABV6H7D2</accession>
<proteinExistence type="predicted"/>
<name>A0ABV6H7D2_9ACTN</name>
<evidence type="ECO:0000313" key="1">
    <source>
        <dbReference type="EMBL" id="MFC0314512.1"/>
    </source>
</evidence>